<dbReference type="Proteomes" id="UP000031637">
    <property type="component" value="Chromosome"/>
</dbReference>
<keyword evidence="7" id="KW-1185">Reference proteome</keyword>
<evidence type="ECO:0000256" key="3">
    <source>
        <dbReference type="ARBA" id="ARBA00022692"/>
    </source>
</evidence>
<keyword evidence="4" id="KW-1133">Transmembrane helix</keyword>
<evidence type="ECO:0000313" key="6">
    <source>
        <dbReference type="EMBL" id="BAO30804.1"/>
    </source>
</evidence>
<dbReference type="InterPro" id="IPR010664">
    <property type="entry name" value="LipoPS_assembly_LptC-rel"/>
</dbReference>
<organism evidence="6 7">
    <name type="scientific">Sulfuritalea hydrogenivorans sk43H</name>
    <dbReference type="NCBI Taxonomy" id="1223802"/>
    <lineage>
        <taxon>Bacteria</taxon>
        <taxon>Pseudomonadati</taxon>
        <taxon>Pseudomonadota</taxon>
        <taxon>Betaproteobacteria</taxon>
        <taxon>Nitrosomonadales</taxon>
        <taxon>Sterolibacteriaceae</taxon>
        <taxon>Sulfuritalea</taxon>
    </lineage>
</organism>
<evidence type="ECO:0000256" key="5">
    <source>
        <dbReference type="ARBA" id="ARBA00023136"/>
    </source>
</evidence>
<name>W0SHG8_9PROT</name>
<dbReference type="OrthoDB" id="8589410at2"/>
<evidence type="ECO:0000256" key="4">
    <source>
        <dbReference type="ARBA" id="ARBA00022989"/>
    </source>
</evidence>
<protein>
    <recommendedName>
        <fullName evidence="8">LPS export ABC transporter periplasmic protein LptC</fullName>
    </recommendedName>
</protein>
<dbReference type="RefSeq" id="WP_041100389.1">
    <property type="nucleotide sequence ID" value="NZ_AP012547.1"/>
</dbReference>
<evidence type="ECO:0000313" key="7">
    <source>
        <dbReference type="Proteomes" id="UP000031637"/>
    </source>
</evidence>
<gene>
    <name evidence="6" type="ORF">SUTH_03026</name>
</gene>
<keyword evidence="5" id="KW-0472">Membrane</keyword>
<evidence type="ECO:0008006" key="8">
    <source>
        <dbReference type="Google" id="ProtNLM"/>
    </source>
</evidence>
<accession>W0SHG8</accession>
<dbReference type="HOGENOM" id="CLU_100563_2_1_4"/>
<dbReference type="GO" id="GO:0017089">
    <property type="term" value="F:glycolipid transfer activity"/>
    <property type="evidence" value="ECO:0007669"/>
    <property type="project" value="TreeGrafter"/>
</dbReference>
<dbReference type="Gene3D" id="2.60.450.10">
    <property type="entry name" value="Lipopolysaccharide (LPS) transport protein A like domain"/>
    <property type="match status" value="1"/>
</dbReference>
<dbReference type="InterPro" id="IPR026265">
    <property type="entry name" value="LptC"/>
</dbReference>
<dbReference type="KEGG" id="shd:SUTH_03026"/>
<reference evidence="6 7" key="1">
    <citation type="journal article" date="2014" name="Syst. Appl. Microbiol.">
        <title>Complete genomes of freshwater sulfur oxidizers Sulfuricella denitrificans skB26 and Sulfuritalea hydrogenivorans sk43H: genetic insights into the sulfur oxidation pathway of betaproteobacteria.</title>
        <authorList>
            <person name="Watanabe T."/>
            <person name="Kojima H."/>
            <person name="Fukui M."/>
        </authorList>
    </citation>
    <scope>NUCLEOTIDE SEQUENCE [LARGE SCALE GENOMIC DNA]</scope>
    <source>
        <strain evidence="6">DSM22779</strain>
    </source>
</reference>
<keyword evidence="3" id="KW-0812">Transmembrane</keyword>
<dbReference type="GO" id="GO:0015221">
    <property type="term" value="F:lipopolysaccharide transmembrane transporter activity"/>
    <property type="evidence" value="ECO:0007669"/>
    <property type="project" value="InterPro"/>
</dbReference>
<dbReference type="EMBL" id="AP012547">
    <property type="protein sequence ID" value="BAO30804.1"/>
    <property type="molecule type" value="Genomic_DNA"/>
</dbReference>
<dbReference type="NCBIfam" id="TIGR04409">
    <property type="entry name" value="LptC_YrbK"/>
    <property type="match status" value="1"/>
</dbReference>
<dbReference type="PANTHER" id="PTHR37481">
    <property type="entry name" value="LIPOPOLYSACCHARIDE EXPORT SYSTEM PROTEIN LPTC"/>
    <property type="match status" value="1"/>
</dbReference>
<keyword evidence="1" id="KW-1003">Cell membrane</keyword>
<dbReference type="GO" id="GO:0005886">
    <property type="term" value="C:plasma membrane"/>
    <property type="evidence" value="ECO:0007669"/>
    <property type="project" value="InterPro"/>
</dbReference>
<evidence type="ECO:0000256" key="2">
    <source>
        <dbReference type="ARBA" id="ARBA00022519"/>
    </source>
</evidence>
<keyword evidence="2" id="KW-0997">Cell inner membrane</keyword>
<proteinExistence type="predicted"/>
<dbReference type="Pfam" id="PF06835">
    <property type="entry name" value="LptC"/>
    <property type="match status" value="1"/>
</dbReference>
<sequence>MKDRAASLFPLAMLVLLAALTFWLNRVIQGDNPRGPQRHDPDYWVERFEVRRFDTEGRLQHTVVADNLLHYPDDDTTIVAAPHVTYHQTPPTEIFARMAYIGKDGKEVDLVDNVRVIRHGAAAGSPSTVLETRTLKIFPDSEKGHTNDPVVITQGKSIMNGTGLDIDNRSGISVLYGRVTGTLHRNRTETP</sequence>
<dbReference type="STRING" id="1223802.SUTH_03026"/>
<dbReference type="AlphaFoldDB" id="W0SHG8"/>
<evidence type="ECO:0000256" key="1">
    <source>
        <dbReference type="ARBA" id="ARBA00022475"/>
    </source>
</evidence>
<dbReference type="GO" id="GO:0030288">
    <property type="term" value="C:outer membrane-bounded periplasmic space"/>
    <property type="evidence" value="ECO:0007669"/>
    <property type="project" value="TreeGrafter"/>
</dbReference>
<dbReference type="InterPro" id="IPR052363">
    <property type="entry name" value="LPS_export_LptC"/>
</dbReference>
<dbReference type="PANTHER" id="PTHR37481:SF1">
    <property type="entry name" value="LIPOPOLYSACCHARIDE EXPORT SYSTEM PROTEIN LPTC"/>
    <property type="match status" value="1"/>
</dbReference>